<sequence length="39" mass="4560">ATYDWVGNKYFIAVVEIDIVTWRITRSWNTTSTPGFHTI</sequence>
<accession>X0ZD42</accession>
<evidence type="ECO:0000313" key="1">
    <source>
        <dbReference type="EMBL" id="GAG46296.1"/>
    </source>
</evidence>
<proteinExistence type="predicted"/>
<organism evidence="1">
    <name type="scientific">marine sediment metagenome</name>
    <dbReference type="NCBI Taxonomy" id="412755"/>
    <lineage>
        <taxon>unclassified sequences</taxon>
        <taxon>metagenomes</taxon>
        <taxon>ecological metagenomes</taxon>
    </lineage>
</organism>
<feature type="non-terminal residue" evidence="1">
    <location>
        <position position="39"/>
    </location>
</feature>
<comment type="caution">
    <text evidence="1">The sequence shown here is derived from an EMBL/GenBank/DDBJ whole genome shotgun (WGS) entry which is preliminary data.</text>
</comment>
<feature type="non-terminal residue" evidence="1">
    <location>
        <position position="1"/>
    </location>
</feature>
<dbReference type="EMBL" id="BARS01059565">
    <property type="protein sequence ID" value="GAG46296.1"/>
    <property type="molecule type" value="Genomic_DNA"/>
</dbReference>
<protein>
    <submittedName>
        <fullName evidence="1">Uncharacterized protein</fullName>
    </submittedName>
</protein>
<dbReference type="AlphaFoldDB" id="X0ZD42"/>
<reference evidence="1" key="1">
    <citation type="journal article" date="2014" name="Front. Microbiol.">
        <title>High frequency of phylogenetically diverse reductive dehalogenase-homologous genes in deep subseafloor sedimentary metagenomes.</title>
        <authorList>
            <person name="Kawai M."/>
            <person name="Futagami T."/>
            <person name="Toyoda A."/>
            <person name="Takaki Y."/>
            <person name="Nishi S."/>
            <person name="Hori S."/>
            <person name="Arai W."/>
            <person name="Tsubouchi T."/>
            <person name="Morono Y."/>
            <person name="Uchiyama I."/>
            <person name="Ito T."/>
            <person name="Fujiyama A."/>
            <person name="Inagaki F."/>
            <person name="Takami H."/>
        </authorList>
    </citation>
    <scope>NUCLEOTIDE SEQUENCE</scope>
    <source>
        <strain evidence="1">Expedition CK06-06</strain>
    </source>
</reference>
<name>X0ZD42_9ZZZZ</name>
<gene>
    <name evidence="1" type="ORF">S01H1_86188</name>
</gene>